<dbReference type="AlphaFoldDB" id="A0A0F9MKF6"/>
<reference evidence="1" key="1">
    <citation type="journal article" date="2015" name="Nature">
        <title>Complex archaea that bridge the gap between prokaryotes and eukaryotes.</title>
        <authorList>
            <person name="Spang A."/>
            <person name="Saw J.H."/>
            <person name="Jorgensen S.L."/>
            <person name="Zaremba-Niedzwiedzka K."/>
            <person name="Martijn J."/>
            <person name="Lind A.E."/>
            <person name="van Eijk R."/>
            <person name="Schleper C."/>
            <person name="Guy L."/>
            <person name="Ettema T.J."/>
        </authorList>
    </citation>
    <scope>NUCLEOTIDE SEQUENCE</scope>
</reference>
<sequence length="102" mass="11688">MILKILAVKPGAYDQFEEEILDFWIIGQLASKKKIKIFDYNYDLRGFIGKKVECLIFTPLASISKQTRGKPGKNVVKVILLKIIRSTKNGKRFIIKNITSMI</sequence>
<accession>A0A0F9MKF6</accession>
<comment type="caution">
    <text evidence="1">The sequence shown here is derived from an EMBL/GenBank/DDBJ whole genome shotgun (WGS) entry which is preliminary data.</text>
</comment>
<protein>
    <submittedName>
        <fullName evidence="1">Uncharacterized protein</fullName>
    </submittedName>
</protein>
<name>A0A0F9MKF6_9ZZZZ</name>
<dbReference type="EMBL" id="LAZR01009949">
    <property type="protein sequence ID" value="KKM69677.1"/>
    <property type="molecule type" value="Genomic_DNA"/>
</dbReference>
<proteinExistence type="predicted"/>
<organism evidence="1">
    <name type="scientific">marine sediment metagenome</name>
    <dbReference type="NCBI Taxonomy" id="412755"/>
    <lineage>
        <taxon>unclassified sequences</taxon>
        <taxon>metagenomes</taxon>
        <taxon>ecological metagenomes</taxon>
    </lineage>
</organism>
<gene>
    <name evidence="1" type="ORF">LCGC14_1448380</name>
</gene>
<evidence type="ECO:0000313" key="1">
    <source>
        <dbReference type="EMBL" id="KKM69677.1"/>
    </source>
</evidence>